<feature type="compositionally biased region" description="Basic residues" evidence="1">
    <location>
        <begin position="39"/>
        <end position="48"/>
    </location>
</feature>
<proteinExistence type="predicted"/>
<reference evidence="3 4" key="1">
    <citation type="journal article" date="2024" name="Front Chem Biol">
        <title>Unveiling the potential of Daldinia eschscholtzii MFLUCC 19-0629 through bioactivity and bioinformatics studies for enhanced sustainable agriculture production.</title>
        <authorList>
            <person name="Brooks S."/>
            <person name="Weaver J.A."/>
            <person name="Klomchit A."/>
            <person name="Alharthi S.A."/>
            <person name="Onlamun T."/>
            <person name="Nurani R."/>
            <person name="Vong T.K."/>
            <person name="Alberti F."/>
            <person name="Greco C."/>
        </authorList>
    </citation>
    <scope>NUCLEOTIDE SEQUENCE [LARGE SCALE GENOMIC DNA]</scope>
    <source>
        <strain evidence="3">MFLUCC 19-0629</strain>
    </source>
</reference>
<evidence type="ECO:0000256" key="1">
    <source>
        <dbReference type="SAM" id="MobiDB-lite"/>
    </source>
</evidence>
<feature type="region of interest" description="Disordered" evidence="1">
    <location>
        <begin position="1"/>
        <end position="87"/>
    </location>
</feature>
<sequence length="353" mass="39654">MSKNQDFDLLKPMTTSPPQRPRHQIRRSITELSSPIKLPRYHHLHHQRKDRDNDDHTPQPASPMHLHLPRGSFELPRSEGTTPYANPEANLKISMLNPSSDDATRGTKPTILVPNSVTEEELAQEQKDKVATSLAGLRKSLVELGDFSTTTTMRLDDTYYSVLERLGMLQNTIVSLKELTTMSQKLDESFRTESQGLVDELEQQAKSFGHFDDQQRRIEELQGRIHAGRDMVETLSKRVDVVRERIEGWERADLEWQEKTRKRLKIIWIITSVIIFSLILILVVAQYAPSSQDILGVPDLTSSSGQGQPGLSNLVGNQTMNAAAVADEVREALSSQKATESSGSGVLRALDEL</sequence>
<protein>
    <submittedName>
        <fullName evidence="3">Uncharacterized protein</fullName>
    </submittedName>
</protein>
<keyword evidence="4" id="KW-1185">Reference proteome</keyword>
<feature type="transmembrane region" description="Helical" evidence="2">
    <location>
        <begin position="266"/>
        <end position="288"/>
    </location>
</feature>
<evidence type="ECO:0000256" key="2">
    <source>
        <dbReference type="SAM" id="Phobius"/>
    </source>
</evidence>
<name>A0AAX6MPR1_9PEZI</name>
<organism evidence="3 4">
    <name type="scientific">Daldinia eschscholtzii</name>
    <dbReference type="NCBI Taxonomy" id="292717"/>
    <lineage>
        <taxon>Eukaryota</taxon>
        <taxon>Fungi</taxon>
        <taxon>Dikarya</taxon>
        <taxon>Ascomycota</taxon>
        <taxon>Pezizomycotina</taxon>
        <taxon>Sordariomycetes</taxon>
        <taxon>Xylariomycetidae</taxon>
        <taxon>Xylariales</taxon>
        <taxon>Hypoxylaceae</taxon>
        <taxon>Daldinia</taxon>
    </lineage>
</organism>
<comment type="caution">
    <text evidence="3">The sequence shown here is derived from an EMBL/GenBank/DDBJ whole genome shotgun (WGS) entry which is preliminary data.</text>
</comment>
<dbReference type="Proteomes" id="UP001369815">
    <property type="component" value="Unassembled WGS sequence"/>
</dbReference>
<evidence type="ECO:0000313" key="3">
    <source>
        <dbReference type="EMBL" id="KAK6954466.1"/>
    </source>
</evidence>
<keyword evidence="2" id="KW-0472">Membrane</keyword>
<keyword evidence="2" id="KW-1133">Transmembrane helix</keyword>
<gene>
    <name evidence="3" type="ORF">Daesc_004433</name>
</gene>
<accession>A0AAX6MPR1</accession>
<keyword evidence="2" id="KW-0812">Transmembrane</keyword>
<dbReference type="AlphaFoldDB" id="A0AAX6MPR1"/>
<dbReference type="EMBL" id="JBANMG010000004">
    <property type="protein sequence ID" value="KAK6954466.1"/>
    <property type="molecule type" value="Genomic_DNA"/>
</dbReference>
<evidence type="ECO:0000313" key="4">
    <source>
        <dbReference type="Proteomes" id="UP001369815"/>
    </source>
</evidence>